<keyword evidence="4" id="KW-0808">Transferase</keyword>
<keyword evidence="7" id="KW-0067">ATP-binding</keyword>
<keyword evidence="8" id="KW-0902">Two-component regulatory system</keyword>
<dbReference type="InterPro" id="IPR036890">
    <property type="entry name" value="HATPase_C_sf"/>
</dbReference>
<dbReference type="Pfam" id="PF07730">
    <property type="entry name" value="HisKA_3"/>
    <property type="match status" value="1"/>
</dbReference>
<evidence type="ECO:0000256" key="10">
    <source>
        <dbReference type="SAM" id="SignalP"/>
    </source>
</evidence>
<proteinExistence type="predicted"/>
<dbReference type="AlphaFoldDB" id="A0A8G2CC06"/>
<reference evidence="12 13" key="1">
    <citation type="submission" date="2016-11" db="EMBL/GenBank/DDBJ databases">
        <authorList>
            <person name="Varghese N."/>
            <person name="Submissions S."/>
        </authorList>
    </citation>
    <scope>NUCLEOTIDE SEQUENCE [LARGE SCALE GENOMIC DNA]</scope>
    <source>
        <strain evidence="12 13">DSM 17919</strain>
    </source>
</reference>
<comment type="caution">
    <text evidence="12">The sequence shown here is derived from an EMBL/GenBank/DDBJ whole genome shotgun (WGS) entry which is preliminary data.</text>
</comment>
<dbReference type="GO" id="GO:0000155">
    <property type="term" value="F:phosphorelay sensor kinase activity"/>
    <property type="evidence" value="ECO:0007669"/>
    <property type="project" value="InterPro"/>
</dbReference>
<evidence type="ECO:0000313" key="13">
    <source>
        <dbReference type="Proteomes" id="UP000184001"/>
    </source>
</evidence>
<dbReference type="Proteomes" id="UP000184001">
    <property type="component" value="Unassembled WGS sequence"/>
</dbReference>
<sequence>MITCILIAVILLATAGNVTASEKNGKSPRATCGVFDLQGYPLAKGEAVALDGEWEFFWGRLLTPEDFQLGQPVPESSGYMSLPGRWTSHKSKGQALSGTGQATFRLRLLPAHNTGRLSLRLFDIHEAYKLWANGVLVAQSGVPGISAETEVPVRSLHLAELALNGHPIELILQVSNHHFRFGGVTDSIMVALPGTLEKFRARDWGLALFFAGCMLIMGVYHLFLFFLQKRDPAPLYFGLYCLLVVGYSITSNTSQWVASVIFPWWPPASMEIFSLACFVMWPSLLFRFLKELYPDEFHSWLHYLLDARIVIFFCLQILAPGVPLYWFIALCLLQTMVFATYYLHRLVLCIRRGRSGAKFLLIGLAMQFLAGLNDSLTHFAIIQSIYLAEPAVCLFVLTQSMALAARFSVAFDSVERLSVELEHKNEALQFEMEERNRLGQKVVSISEEERRRISHELHDGLCQQLTGARLRASALAHKYAGSDDAQALAELADLLNTSTDDAYRTSRGLWPVEHDTSQAGPSLESLVRSITKATGIKVTFEKEYFCKKCMNPNVTPLYRIAQEALTNAVKHSQSHCIQVRLICHGDGKIKLSVQDDGIGYDVATSKGEGLGTSIMAHRAKIIDAELHIISFPQSGTYVSCAAPCSVLTISNQNSERSAS</sequence>
<name>A0A8G2CC06_9BACT</name>
<feature type="transmembrane region" description="Helical" evidence="9">
    <location>
        <begin position="300"/>
        <end position="318"/>
    </location>
</feature>
<feature type="transmembrane region" description="Helical" evidence="9">
    <location>
        <begin position="324"/>
        <end position="343"/>
    </location>
</feature>
<comment type="catalytic activity">
    <reaction evidence="1">
        <text>ATP + protein L-histidine = ADP + protein N-phospho-L-histidine.</text>
        <dbReference type="EC" id="2.7.13.3"/>
    </reaction>
</comment>
<evidence type="ECO:0000256" key="6">
    <source>
        <dbReference type="ARBA" id="ARBA00022777"/>
    </source>
</evidence>
<evidence type="ECO:0000256" key="2">
    <source>
        <dbReference type="ARBA" id="ARBA00012438"/>
    </source>
</evidence>
<feature type="transmembrane region" description="Helical" evidence="9">
    <location>
        <begin position="355"/>
        <end position="372"/>
    </location>
</feature>
<dbReference type="GO" id="GO:0046983">
    <property type="term" value="F:protein dimerization activity"/>
    <property type="evidence" value="ECO:0007669"/>
    <property type="project" value="InterPro"/>
</dbReference>
<dbReference type="Gene3D" id="1.20.5.1930">
    <property type="match status" value="1"/>
</dbReference>
<evidence type="ECO:0000256" key="5">
    <source>
        <dbReference type="ARBA" id="ARBA00022741"/>
    </source>
</evidence>
<dbReference type="Gene3D" id="3.30.565.10">
    <property type="entry name" value="Histidine kinase-like ATPase, C-terminal domain"/>
    <property type="match status" value="1"/>
</dbReference>
<keyword evidence="9" id="KW-1133">Transmembrane helix</keyword>
<dbReference type="GO" id="GO:0016020">
    <property type="term" value="C:membrane"/>
    <property type="evidence" value="ECO:0007669"/>
    <property type="project" value="InterPro"/>
</dbReference>
<dbReference type="PANTHER" id="PTHR24421">
    <property type="entry name" value="NITRATE/NITRITE SENSOR PROTEIN NARX-RELATED"/>
    <property type="match status" value="1"/>
</dbReference>
<keyword evidence="5" id="KW-0547">Nucleotide-binding</keyword>
<dbReference type="Pfam" id="PF02518">
    <property type="entry name" value="HATPase_c"/>
    <property type="match status" value="1"/>
</dbReference>
<protein>
    <recommendedName>
        <fullName evidence="2">histidine kinase</fullName>
        <ecNumber evidence="2">2.7.13.3</ecNumber>
    </recommendedName>
</protein>
<evidence type="ECO:0000256" key="3">
    <source>
        <dbReference type="ARBA" id="ARBA00022553"/>
    </source>
</evidence>
<feature type="transmembrane region" description="Helical" evidence="9">
    <location>
        <begin position="233"/>
        <end position="250"/>
    </location>
</feature>
<feature type="signal peptide" evidence="10">
    <location>
        <begin position="1"/>
        <end position="20"/>
    </location>
</feature>
<dbReference type="GO" id="GO:0005524">
    <property type="term" value="F:ATP binding"/>
    <property type="evidence" value="ECO:0007669"/>
    <property type="project" value="UniProtKB-KW"/>
</dbReference>
<dbReference type="Gene3D" id="2.60.120.260">
    <property type="entry name" value="Galactose-binding domain-like"/>
    <property type="match status" value="1"/>
</dbReference>
<dbReference type="EC" id="2.7.13.3" evidence="2"/>
<evidence type="ECO:0000256" key="4">
    <source>
        <dbReference type="ARBA" id="ARBA00022679"/>
    </source>
</evidence>
<dbReference type="PANTHER" id="PTHR24421:SF10">
    <property type="entry name" value="NITRATE_NITRITE SENSOR PROTEIN NARQ"/>
    <property type="match status" value="1"/>
</dbReference>
<evidence type="ECO:0000259" key="11">
    <source>
        <dbReference type="SMART" id="SM00387"/>
    </source>
</evidence>
<keyword evidence="9" id="KW-0472">Membrane</keyword>
<feature type="chain" id="PRO_5033992706" description="histidine kinase" evidence="10">
    <location>
        <begin position="21"/>
        <end position="659"/>
    </location>
</feature>
<evidence type="ECO:0000313" key="12">
    <source>
        <dbReference type="EMBL" id="SHJ68519.1"/>
    </source>
</evidence>
<gene>
    <name evidence="12" type="ORF">SAMN05660830_03014</name>
</gene>
<dbReference type="InterPro" id="IPR050482">
    <property type="entry name" value="Sensor_HK_TwoCompSys"/>
</dbReference>
<dbReference type="Pfam" id="PF07695">
    <property type="entry name" value="7TMR-DISM_7TM"/>
    <property type="match status" value="1"/>
</dbReference>
<feature type="transmembrane region" description="Helical" evidence="9">
    <location>
        <begin position="204"/>
        <end position="226"/>
    </location>
</feature>
<dbReference type="CDD" id="cd16917">
    <property type="entry name" value="HATPase_UhpB-NarQ-NarX-like"/>
    <property type="match status" value="1"/>
</dbReference>
<dbReference type="RefSeq" id="WP_019999277.1">
    <property type="nucleotide sequence ID" value="NZ_CP192219.1"/>
</dbReference>
<dbReference type="EMBL" id="FQZR01000009">
    <property type="protein sequence ID" value="SHJ68519.1"/>
    <property type="molecule type" value="Genomic_DNA"/>
</dbReference>
<accession>A0A8G2CC06</accession>
<feature type="transmembrane region" description="Helical" evidence="9">
    <location>
        <begin position="270"/>
        <end position="288"/>
    </location>
</feature>
<keyword evidence="9" id="KW-0812">Transmembrane</keyword>
<keyword evidence="6 12" id="KW-0418">Kinase</keyword>
<evidence type="ECO:0000256" key="8">
    <source>
        <dbReference type="ARBA" id="ARBA00023012"/>
    </source>
</evidence>
<organism evidence="12 13">
    <name type="scientific">Halodesulfovibrio aestuarii</name>
    <dbReference type="NCBI Taxonomy" id="126333"/>
    <lineage>
        <taxon>Bacteria</taxon>
        <taxon>Pseudomonadati</taxon>
        <taxon>Thermodesulfobacteriota</taxon>
        <taxon>Desulfovibrionia</taxon>
        <taxon>Desulfovibrionales</taxon>
        <taxon>Desulfovibrionaceae</taxon>
        <taxon>Halodesulfovibrio</taxon>
    </lineage>
</organism>
<dbReference type="InterPro" id="IPR003594">
    <property type="entry name" value="HATPase_dom"/>
</dbReference>
<feature type="domain" description="Histidine kinase/HSP90-like ATPase" evidence="11">
    <location>
        <begin position="552"/>
        <end position="646"/>
    </location>
</feature>
<evidence type="ECO:0000256" key="7">
    <source>
        <dbReference type="ARBA" id="ARBA00022840"/>
    </source>
</evidence>
<dbReference type="SUPFAM" id="SSF55874">
    <property type="entry name" value="ATPase domain of HSP90 chaperone/DNA topoisomerase II/histidine kinase"/>
    <property type="match status" value="1"/>
</dbReference>
<dbReference type="InterPro" id="IPR011712">
    <property type="entry name" value="Sig_transdc_His_kin_sub3_dim/P"/>
</dbReference>
<keyword evidence="10" id="KW-0732">Signal</keyword>
<evidence type="ECO:0000256" key="9">
    <source>
        <dbReference type="SAM" id="Phobius"/>
    </source>
</evidence>
<keyword evidence="3" id="KW-0597">Phosphoprotein</keyword>
<dbReference type="SMART" id="SM00387">
    <property type="entry name" value="HATPase_c"/>
    <property type="match status" value="1"/>
</dbReference>
<dbReference type="InterPro" id="IPR011623">
    <property type="entry name" value="7TMR_DISM_rcpt_extracell_dom1"/>
</dbReference>
<evidence type="ECO:0000256" key="1">
    <source>
        <dbReference type="ARBA" id="ARBA00000085"/>
    </source>
</evidence>